<dbReference type="STRING" id="1817895.AUJ95_05315"/>
<name>A0A1J5DUB1_9BACT</name>
<evidence type="ECO:0000256" key="1">
    <source>
        <dbReference type="SAM" id="Phobius"/>
    </source>
</evidence>
<proteinExistence type="predicted"/>
<gene>
    <name evidence="2" type="ORF">AUJ95_05315</name>
</gene>
<feature type="transmembrane region" description="Helical" evidence="1">
    <location>
        <begin position="17"/>
        <end position="38"/>
    </location>
</feature>
<dbReference type="Proteomes" id="UP000183085">
    <property type="component" value="Unassembled WGS sequence"/>
</dbReference>
<protein>
    <submittedName>
        <fullName evidence="2">Uncharacterized protein</fullName>
    </submittedName>
</protein>
<sequence length="61" mass="6657">MEGINQWLVELNKNSPVWFGVVTVLTMAIVGVLMAAIAEVILKIFGVKGEVVERFLSQPGN</sequence>
<evidence type="ECO:0000313" key="3">
    <source>
        <dbReference type="Proteomes" id="UP000183085"/>
    </source>
</evidence>
<evidence type="ECO:0000313" key="2">
    <source>
        <dbReference type="EMBL" id="OIP39669.1"/>
    </source>
</evidence>
<dbReference type="AlphaFoldDB" id="A0A1J5DUB1"/>
<keyword evidence="1" id="KW-0472">Membrane</keyword>
<comment type="caution">
    <text evidence="2">The sequence shown here is derived from an EMBL/GenBank/DDBJ whole genome shotgun (WGS) entry which is preliminary data.</text>
</comment>
<organism evidence="2 3">
    <name type="scientific">Candidatus Desantisbacteria bacterium CG2_30_40_21</name>
    <dbReference type="NCBI Taxonomy" id="1817895"/>
    <lineage>
        <taxon>Bacteria</taxon>
        <taxon>Candidatus Desantisiibacteriota</taxon>
    </lineage>
</organism>
<dbReference type="EMBL" id="MNYI01000141">
    <property type="protein sequence ID" value="OIP39669.1"/>
    <property type="molecule type" value="Genomic_DNA"/>
</dbReference>
<accession>A0A1J5DUB1</accession>
<reference evidence="2 3" key="1">
    <citation type="journal article" date="2016" name="Environ. Microbiol.">
        <title>Genomic resolution of a cold subsurface aquifer community provides metabolic insights for novel microbes adapted to high CO concentrations.</title>
        <authorList>
            <person name="Probst A.J."/>
            <person name="Castelle C.J."/>
            <person name="Singh A."/>
            <person name="Brown C.T."/>
            <person name="Anantharaman K."/>
            <person name="Sharon I."/>
            <person name="Hug L.A."/>
            <person name="Burstein D."/>
            <person name="Emerson J.B."/>
            <person name="Thomas B.C."/>
            <person name="Banfield J.F."/>
        </authorList>
    </citation>
    <scope>NUCLEOTIDE SEQUENCE [LARGE SCALE GENOMIC DNA]</scope>
    <source>
        <strain evidence="2">CG2_30_40_21</strain>
    </source>
</reference>
<keyword evidence="1" id="KW-0812">Transmembrane</keyword>
<keyword evidence="1" id="KW-1133">Transmembrane helix</keyword>